<dbReference type="Proteomes" id="UP001408356">
    <property type="component" value="Unassembled WGS sequence"/>
</dbReference>
<evidence type="ECO:0000313" key="3">
    <source>
        <dbReference type="Proteomes" id="UP001408356"/>
    </source>
</evidence>
<comment type="caution">
    <text evidence="2">The sequence shown here is derived from an EMBL/GenBank/DDBJ whole genome shotgun (WGS) entry which is preliminary data.</text>
</comment>
<evidence type="ECO:0000256" key="1">
    <source>
        <dbReference type="SAM" id="MobiDB-lite"/>
    </source>
</evidence>
<accession>A0ABR2V4K4</accession>
<evidence type="ECO:0000313" key="2">
    <source>
        <dbReference type="EMBL" id="KAK9421850.1"/>
    </source>
</evidence>
<protein>
    <submittedName>
        <fullName evidence="2">Uncharacterized protein</fullName>
    </submittedName>
</protein>
<feature type="region of interest" description="Disordered" evidence="1">
    <location>
        <begin position="113"/>
        <end position="134"/>
    </location>
</feature>
<proteinExistence type="predicted"/>
<sequence length="163" mass="17856">MAPHKDLIKEATVPRALALNSASRREPFVLGEITTVGACAFWLEFDTPDGTQKAIPATDKYDMALADKDQTPRSSFQRFLLIASESPPTTVVHLDDVFLSPIISARSDNSRSAFTARHDTAEPPLDAPRNAPNTEMGSSVRLMWLISQSTCSGHSDQVSRKRS</sequence>
<name>A0ABR2V4K4_9PEZI</name>
<dbReference type="EMBL" id="JARVKF010000157">
    <property type="protein sequence ID" value="KAK9421850.1"/>
    <property type="molecule type" value="Genomic_DNA"/>
</dbReference>
<keyword evidence="3" id="KW-1185">Reference proteome</keyword>
<organism evidence="2 3">
    <name type="scientific">Seiridium unicorne</name>
    <dbReference type="NCBI Taxonomy" id="138068"/>
    <lineage>
        <taxon>Eukaryota</taxon>
        <taxon>Fungi</taxon>
        <taxon>Dikarya</taxon>
        <taxon>Ascomycota</taxon>
        <taxon>Pezizomycotina</taxon>
        <taxon>Sordariomycetes</taxon>
        <taxon>Xylariomycetidae</taxon>
        <taxon>Amphisphaeriales</taxon>
        <taxon>Sporocadaceae</taxon>
        <taxon>Seiridium</taxon>
    </lineage>
</organism>
<gene>
    <name evidence="2" type="ORF">SUNI508_05451</name>
</gene>
<reference evidence="2 3" key="1">
    <citation type="journal article" date="2024" name="J. Plant Pathol.">
        <title>Sequence and assembly of the genome of Seiridium unicorne, isolate CBS 538.82, causal agent of cypress canker disease.</title>
        <authorList>
            <person name="Scali E."/>
            <person name="Rocca G.D."/>
            <person name="Danti R."/>
            <person name="Garbelotto M."/>
            <person name="Barberini S."/>
            <person name="Baroncelli R."/>
            <person name="Emiliani G."/>
        </authorList>
    </citation>
    <scope>NUCLEOTIDE SEQUENCE [LARGE SCALE GENOMIC DNA]</scope>
    <source>
        <strain evidence="2 3">BM-138-508</strain>
    </source>
</reference>